<comment type="caution">
    <text evidence="1">The sequence shown here is derived from an EMBL/GenBank/DDBJ whole genome shotgun (WGS) entry which is preliminary data.</text>
</comment>
<protein>
    <submittedName>
        <fullName evidence="1">Uncharacterized protein</fullName>
    </submittedName>
</protein>
<keyword evidence="2" id="KW-1185">Reference proteome</keyword>
<gene>
    <name evidence="1" type="ORF">EJB05_00637</name>
</gene>
<organism evidence="1 2">
    <name type="scientific">Eragrostis curvula</name>
    <name type="common">weeping love grass</name>
    <dbReference type="NCBI Taxonomy" id="38414"/>
    <lineage>
        <taxon>Eukaryota</taxon>
        <taxon>Viridiplantae</taxon>
        <taxon>Streptophyta</taxon>
        <taxon>Embryophyta</taxon>
        <taxon>Tracheophyta</taxon>
        <taxon>Spermatophyta</taxon>
        <taxon>Magnoliopsida</taxon>
        <taxon>Liliopsida</taxon>
        <taxon>Poales</taxon>
        <taxon>Poaceae</taxon>
        <taxon>PACMAD clade</taxon>
        <taxon>Chloridoideae</taxon>
        <taxon>Eragrostideae</taxon>
        <taxon>Eragrostidinae</taxon>
        <taxon>Eragrostis</taxon>
    </lineage>
</organism>
<sequence>MISTSIDFLELDIDRRKFCDLFALRYHVRSRVIYWAPGLPCQAVMASIIFGSFDLVLAKLSEDLAFQESYEAHLIQDIMIVCLMMKIDNC</sequence>
<name>A0A5J9WMD1_9POAL</name>
<evidence type="ECO:0000313" key="1">
    <source>
        <dbReference type="EMBL" id="TVU49329.1"/>
    </source>
</evidence>
<dbReference type="Gramene" id="TVU49329">
    <property type="protein sequence ID" value="TVU49329"/>
    <property type="gene ID" value="EJB05_00637"/>
</dbReference>
<proteinExistence type="predicted"/>
<dbReference type="AlphaFoldDB" id="A0A5J9WMD1"/>
<reference evidence="1 2" key="1">
    <citation type="journal article" date="2019" name="Sci. Rep.">
        <title>A high-quality genome of Eragrostis curvula grass provides insights into Poaceae evolution and supports new strategies to enhance forage quality.</title>
        <authorList>
            <person name="Carballo J."/>
            <person name="Santos B.A.C.M."/>
            <person name="Zappacosta D."/>
            <person name="Garbus I."/>
            <person name="Selva J.P."/>
            <person name="Gallo C.A."/>
            <person name="Diaz A."/>
            <person name="Albertini E."/>
            <person name="Caccamo M."/>
            <person name="Echenique V."/>
        </authorList>
    </citation>
    <scope>NUCLEOTIDE SEQUENCE [LARGE SCALE GENOMIC DNA]</scope>
    <source>
        <strain evidence="2">cv. Victoria</strain>
        <tissue evidence="1">Leaf</tissue>
    </source>
</reference>
<dbReference type="EMBL" id="RWGY01000002">
    <property type="protein sequence ID" value="TVU49329.1"/>
    <property type="molecule type" value="Genomic_DNA"/>
</dbReference>
<evidence type="ECO:0000313" key="2">
    <source>
        <dbReference type="Proteomes" id="UP000324897"/>
    </source>
</evidence>
<dbReference type="Proteomes" id="UP000324897">
    <property type="component" value="Chromosome 6"/>
</dbReference>
<accession>A0A5J9WMD1</accession>